<sequence length="126" mass="13531">MTAAGSGGAMVTWGSPSLGWGLSEEGVEAHGRRAGIGHQPAGTRRVHRPIPRGPDVRAPGPDGRAHRRQVLGLDKWALGRANTHKYTVAGQFRIRTGFPCGDSEHEHTCCARPGKRPHMLCRESPA</sequence>
<feature type="region of interest" description="Disordered" evidence="1">
    <location>
        <begin position="33"/>
        <end position="66"/>
    </location>
</feature>
<comment type="caution">
    <text evidence="2">The sequence shown here is derived from an EMBL/GenBank/DDBJ whole genome shotgun (WGS) entry which is preliminary data.</text>
</comment>
<reference evidence="2" key="2">
    <citation type="submission" date="2020-09" db="EMBL/GenBank/DDBJ databases">
        <authorList>
            <person name="Sun Q."/>
            <person name="Ohkuma M."/>
        </authorList>
    </citation>
    <scope>NUCLEOTIDE SEQUENCE</scope>
    <source>
        <strain evidence="2">JCM 4815</strain>
    </source>
</reference>
<gene>
    <name evidence="2" type="ORF">GCM10010365_04390</name>
</gene>
<dbReference type="AlphaFoldDB" id="A0A918P7A4"/>
<accession>A0A918P7A4</accession>
<evidence type="ECO:0000256" key="1">
    <source>
        <dbReference type="SAM" id="MobiDB-lite"/>
    </source>
</evidence>
<organism evidence="2 3">
    <name type="scientific">Streptomyces poonensis</name>
    <dbReference type="NCBI Taxonomy" id="68255"/>
    <lineage>
        <taxon>Bacteria</taxon>
        <taxon>Bacillati</taxon>
        <taxon>Actinomycetota</taxon>
        <taxon>Actinomycetes</taxon>
        <taxon>Kitasatosporales</taxon>
        <taxon>Streptomycetaceae</taxon>
        <taxon>Streptomyces</taxon>
    </lineage>
</organism>
<reference evidence="2" key="1">
    <citation type="journal article" date="2014" name="Int. J. Syst. Evol. Microbiol.">
        <title>Complete genome sequence of Corynebacterium casei LMG S-19264T (=DSM 44701T), isolated from a smear-ripened cheese.</title>
        <authorList>
            <consortium name="US DOE Joint Genome Institute (JGI-PGF)"/>
            <person name="Walter F."/>
            <person name="Albersmeier A."/>
            <person name="Kalinowski J."/>
            <person name="Ruckert C."/>
        </authorList>
    </citation>
    <scope>NUCLEOTIDE SEQUENCE</scope>
    <source>
        <strain evidence="2">JCM 4815</strain>
    </source>
</reference>
<proteinExistence type="predicted"/>
<keyword evidence="3" id="KW-1185">Reference proteome</keyword>
<evidence type="ECO:0000313" key="2">
    <source>
        <dbReference type="EMBL" id="GGY89357.1"/>
    </source>
</evidence>
<name>A0A918P7A4_9ACTN</name>
<protein>
    <submittedName>
        <fullName evidence="2">Uncharacterized protein</fullName>
    </submittedName>
</protein>
<dbReference type="EMBL" id="BMVW01000001">
    <property type="protein sequence ID" value="GGY89357.1"/>
    <property type="molecule type" value="Genomic_DNA"/>
</dbReference>
<evidence type="ECO:0000313" key="3">
    <source>
        <dbReference type="Proteomes" id="UP000622166"/>
    </source>
</evidence>
<dbReference type="Proteomes" id="UP000622166">
    <property type="component" value="Unassembled WGS sequence"/>
</dbReference>